<evidence type="ECO:0000256" key="5">
    <source>
        <dbReference type="PIRSR" id="PIRSR000097-2"/>
    </source>
</evidence>
<evidence type="ECO:0000256" key="6">
    <source>
        <dbReference type="PIRSR" id="PIRSR000097-3"/>
    </source>
</evidence>
<dbReference type="InterPro" id="IPR018170">
    <property type="entry name" value="Aldo/ket_reductase_CS"/>
</dbReference>
<dbReference type="PRINTS" id="PR00069">
    <property type="entry name" value="ALDKETRDTASE"/>
</dbReference>
<keyword evidence="10" id="KW-1185">Reference proteome</keyword>
<feature type="active site" description="Proton donor" evidence="4">
    <location>
        <position position="76"/>
    </location>
</feature>
<evidence type="ECO:0000256" key="2">
    <source>
        <dbReference type="ARBA" id="ARBA00022857"/>
    </source>
</evidence>
<dbReference type="GO" id="GO:0016616">
    <property type="term" value="F:oxidoreductase activity, acting on the CH-OH group of donors, NAD or NADP as acceptor"/>
    <property type="evidence" value="ECO:0007669"/>
    <property type="project" value="UniProtKB-ARBA"/>
</dbReference>
<comment type="similarity">
    <text evidence="1">Belongs to the aldo/keto reductase family.</text>
</comment>
<dbReference type="EMBL" id="ADCX01000002">
    <property type="protein sequence ID" value="EFG26694.2"/>
    <property type="molecule type" value="Genomic_DNA"/>
</dbReference>
<reference evidence="9 10" key="1">
    <citation type="submission" date="2012-01" db="EMBL/GenBank/DDBJ databases">
        <title>The Genome Sequence of Scardovia inopinata F0304.</title>
        <authorList>
            <consortium name="The Broad Institute Genome Sequencing Platform"/>
            <person name="Ward D."/>
            <person name="Earl A."/>
            <person name="Feldgarden M."/>
            <person name="Gevers D."/>
            <person name="Young S."/>
            <person name="Zeng Q."/>
            <person name="Koehrsen M."/>
            <person name="Alvarado L."/>
            <person name="Berlin A.M."/>
            <person name="Borenstein D."/>
            <person name="Chapman S.B."/>
            <person name="Chen Z."/>
            <person name="Engels R."/>
            <person name="Freedman E."/>
            <person name="Gellesch M."/>
            <person name="Goldberg J."/>
            <person name="Griggs A."/>
            <person name="Gujja S."/>
            <person name="Heilman E.R."/>
            <person name="Heiman D.I."/>
            <person name="Hepburn T.A."/>
            <person name="Howarth C."/>
            <person name="Jen D."/>
            <person name="Larson L."/>
            <person name="Mehta T."/>
            <person name="Park D."/>
            <person name="Pearson M."/>
            <person name="Richards J."/>
            <person name="Roberts A."/>
            <person name="Saif S."/>
            <person name="Shea T.D."/>
            <person name="Shenoy N."/>
            <person name="Sisk P."/>
            <person name="Stolte C."/>
            <person name="Sykes S.N."/>
            <person name="Walk T."/>
            <person name="White J."/>
            <person name="Yandava C."/>
            <person name="Izard J."/>
            <person name="Baranova O.V."/>
            <person name="Blanton J.M."/>
            <person name="Tanner A.C."/>
            <person name="Dewhirst F."/>
            <person name="Haas B."/>
            <person name="Nusbaum C."/>
            <person name="Birren B."/>
        </authorList>
    </citation>
    <scope>NUCLEOTIDE SEQUENCE [LARGE SCALE GENOMIC DNA]</scope>
    <source>
        <strain evidence="9 10">F0304</strain>
    </source>
</reference>
<dbReference type="PANTHER" id="PTHR43827:SF3">
    <property type="entry name" value="NADP-DEPENDENT OXIDOREDUCTASE DOMAIN-CONTAINING PROTEIN"/>
    <property type="match status" value="1"/>
</dbReference>
<evidence type="ECO:0000256" key="1">
    <source>
        <dbReference type="ARBA" id="ARBA00007905"/>
    </source>
</evidence>
<feature type="domain" description="NADP-dependent oxidoreductase" evidence="8">
    <location>
        <begin position="51"/>
        <end position="284"/>
    </location>
</feature>
<dbReference type="Pfam" id="PF00248">
    <property type="entry name" value="Aldo_ket_red"/>
    <property type="match status" value="1"/>
</dbReference>
<evidence type="ECO:0000256" key="4">
    <source>
        <dbReference type="PIRSR" id="PIRSR000097-1"/>
    </source>
</evidence>
<evidence type="ECO:0000256" key="7">
    <source>
        <dbReference type="SAM" id="MobiDB-lite"/>
    </source>
</evidence>
<dbReference type="eggNOG" id="COG0656">
    <property type="taxonomic scope" value="Bacteria"/>
</dbReference>
<evidence type="ECO:0000313" key="10">
    <source>
        <dbReference type="Proteomes" id="UP000005777"/>
    </source>
</evidence>
<proteinExistence type="inferred from homology"/>
<protein>
    <recommendedName>
        <fullName evidence="8">NADP-dependent oxidoreductase domain-containing protein</fullName>
    </recommendedName>
</protein>
<feature type="binding site" evidence="5">
    <location>
        <position position="134"/>
    </location>
    <ligand>
        <name>substrate</name>
    </ligand>
</feature>
<comment type="caution">
    <text evidence="9">The sequence shown here is derived from an EMBL/GenBank/DDBJ whole genome shotgun (WGS) entry which is preliminary data.</text>
</comment>
<dbReference type="AlphaFoldDB" id="W5II89"/>
<keyword evidence="2" id="KW-0521">NADP</keyword>
<dbReference type="PROSITE" id="PS00063">
    <property type="entry name" value="ALDOKETO_REDUCTASE_3"/>
    <property type="match status" value="1"/>
</dbReference>
<accession>W5II89</accession>
<dbReference type="PANTHER" id="PTHR43827">
    <property type="entry name" value="2,5-DIKETO-D-GLUCONIC ACID REDUCTASE"/>
    <property type="match status" value="1"/>
</dbReference>
<sequence>MSKNQLMPEEGEDQEREEPMSKPLPGHVPYVILNNGVAMPQEGFGVFQIPKAEECQEIVDQALDVGYRLIDTAQFYHNEAAVGLAVEESGIKREEVFLTTKVWVSNFGYDKTIDSVERSLSLLRTDYLDLVLLHQSVGNYLWAYRALEDLYHEGKIRAIGVSNMENDRLLDLAGRANVVPAVNQVENHVFFQQKESVSLMKQNGIQPEAWAPMAEGKKGIFTNPLLIEIGDQYNKTAAQVALRYVTQQGTVIIPKSSHRDRMEQNLDIWDFTLSANDMAQIETLDGGRSLFGYARMFSGIQKLGLLTAKKKPAAD</sequence>
<dbReference type="CDD" id="cd19133">
    <property type="entry name" value="AKR_AKR5F1"/>
    <property type="match status" value="1"/>
</dbReference>
<feature type="site" description="Lowers pKa of active site Tyr" evidence="6">
    <location>
        <position position="101"/>
    </location>
</feature>
<dbReference type="PROSITE" id="PS00798">
    <property type="entry name" value="ALDOKETO_REDUCTASE_1"/>
    <property type="match status" value="1"/>
</dbReference>
<dbReference type="InterPro" id="IPR036812">
    <property type="entry name" value="NAD(P)_OxRdtase_dom_sf"/>
</dbReference>
<dbReference type="HOGENOM" id="CLU_023205_0_3_11"/>
<gene>
    <name evidence="9" type="ORF">HMPREF9020_00320</name>
</gene>
<feature type="region of interest" description="Disordered" evidence="7">
    <location>
        <begin position="1"/>
        <end position="25"/>
    </location>
</feature>
<evidence type="ECO:0000313" key="9">
    <source>
        <dbReference type="EMBL" id="EFG26694.2"/>
    </source>
</evidence>
<dbReference type="InterPro" id="IPR020471">
    <property type="entry name" value="AKR"/>
</dbReference>
<name>W5II89_SCAIO</name>
<organism evidence="9 10">
    <name type="scientific">Scardovia inopinata F0304</name>
    <dbReference type="NCBI Taxonomy" id="641146"/>
    <lineage>
        <taxon>Bacteria</taxon>
        <taxon>Bacillati</taxon>
        <taxon>Actinomycetota</taxon>
        <taxon>Actinomycetes</taxon>
        <taxon>Bifidobacteriales</taxon>
        <taxon>Bifidobacteriaceae</taxon>
        <taxon>Scardovia</taxon>
    </lineage>
</organism>
<dbReference type="Gene3D" id="3.20.20.100">
    <property type="entry name" value="NADP-dependent oxidoreductase domain"/>
    <property type="match status" value="1"/>
</dbReference>
<dbReference type="Proteomes" id="UP000005777">
    <property type="component" value="Unassembled WGS sequence"/>
</dbReference>
<dbReference type="FunFam" id="3.20.20.100:FF:000015">
    <property type="entry name" value="Oxidoreductase, aldo/keto reductase family"/>
    <property type="match status" value="1"/>
</dbReference>
<evidence type="ECO:0000256" key="3">
    <source>
        <dbReference type="ARBA" id="ARBA00023002"/>
    </source>
</evidence>
<evidence type="ECO:0000259" key="8">
    <source>
        <dbReference type="Pfam" id="PF00248"/>
    </source>
</evidence>
<dbReference type="InterPro" id="IPR023210">
    <property type="entry name" value="NADP_OxRdtase_dom"/>
</dbReference>
<keyword evidence="3" id="KW-0560">Oxidoreductase</keyword>
<dbReference type="PIRSF" id="PIRSF000097">
    <property type="entry name" value="AKR"/>
    <property type="match status" value="1"/>
</dbReference>
<dbReference type="SUPFAM" id="SSF51430">
    <property type="entry name" value="NAD(P)-linked oxidoreductase"/>
    <property type="match status" value="1"/>
</dbReference>